<reference evidence="2 3" key="1">
    <citation type="submission" date="2019-02" db="EMBL/GenBank/DDBJ databases">
        <authorList>
            <person name="Li S.-H."/>
        </authorList>
    </citation>
    <scope>NUCLEOTIDE SEQUENCE [LARGE SCALE GENOMIC DNA]</scope>
    <source>
        <strain evidence="2 3">IMCC14385</strain>
    </source>
</reference>
<dbReference type="AlphaFoldDB" id="A0A5P9NKQ6"/>
<dbReference type="InterPro" id="IPR011008">
    <property type="entry name" value="Dimeric_a/b-barrel"/>
</dbReference>
<organism evidence="2 3">
    <name type="scientific">Halioglobus maricola</name>
    <dbReference type="NCBI Taxonomy" id="2601894"/>
    <lineage>
        <taxon>Bacteria</taxon>
        <taxon>Pseudomonadati</taxon>
        <taxon>Pseudomonadota</taxon>
        <taxon>Gammaproteobacteria</taxon>
        <taxon>Cellvibrionales</taxon>
        <taxon>Halieaceae</taxon>
        <taxon>Halioglobus</taxon>
    </lineage>
</organism>
<dbReference type="KEGG" id="halc:EY643_07670"/>
<dbReference type="PANTHER" id="PTHR41521:SF4">
    <property type="entry name" value="BLR0684 PROTEIN"/>
    <property type="match status" value="1"/>
</dbReference>
<dbReference type="RefSeq" id="WP_152661645.1">
    <property type="nucleotide sequence ID" value="NZ_CP036422.1"/>
</dbReference>
<proteinExistence type="predicted"/>
<dbReference type="PANTHER" id="PTHR41521">
    <property type="match status" value="1"/>
</dbReference>
<name>A0A5P9NKQ6_9GAMM</name>
<evidence type="ECO:0000313" key="2">
    <source>
        <dbReference type="EMBL" id="QFU75538.1"/>
    </source>
</evidence>
<dbReference type="Proteomes" id="UP000326287">
    <property type="component" value="Chromosome"/>
</dbReference>
<keyword evidence="3" id="KW-1185">Reference proteome</keyword>
<dbReference type="Gene3D" id="3.30.70.100">
    <property type="match status" value="1"/>
</dbReference>
<evidence type="ECO:0000259" key="1">
    <source>
        <dbReference type="Pfam" id="PF07045"/>
    </source>
</evidence>
<sequence>MAAYMIILAQVHDREKFISGYAAEAAKLVDKAGGKYVLRAPGAVCLEGSVGNGRSVVISQWPDVATAQAFWDSPEYQEVAKLREGICDVEVVVVEAPLIGGDE</sequence>
<accession>A0A5P9NKQ6</accession>
<protein>
    <submittedName>
        <fullName evidence="2">DUF1330 domain-containing protein</fullName>
    </submittedName>
</protein>
<evidence type="ECO:0000313" key="3">
    <source>
        <dbReference type="Proteomes" id="UP000326287"/>
    </source>
</evidence>
<dbReference type="EMBL" id="CP036422">
    <property type="protein sequence ID" value="QFU75538.1"/>
    <property type="molecule type" value="Genomic_DNA"/>
</dbReference>
<gene>
    <name evidence="2" type="ORF">EY643_07670</name>
</gene>
<dbReference type="SUPFAM" id="SSF54909">
    <property type="entry name" value="Dimeric alpha+beta barrel"/>
    <property type="match status" value="1"/>
</dbReference>
<dbReference type="Pfam" id="PF07045">
    <property type="entry name" value="DUF1330"/>
    <property type="match status" value="1"/>
</dbReference>
<dbReference type="OrthoDB" id="9806380at2"/>
<feature type="domain" description="DUF1330" evidence="1">
    <location>
        <begin position="3"/>
        <end position="96"/>
    </location>
</feature>
<dbReference type="InterPro" id="IPR010753">
    <property type="entry name" value="DUF1330"/>
</dbReference>